<comment type="similarity">
    <text evidence="2 8">Belongs to the class-V pyridoxal-phosphate-dependent aminotransferase family. Csd subfamily.</text>
</comment>
<evidence type="ECO:0000256" key="2">
    <source>
        <dbReference type="ARBA" id="ARBA00010447"/>
    </source>
</evidence>
<dbReference type="EC" id="2.8.1.7" evidence="3 8"/>
<dbReference type="InterPro" id="IPR010970">
    <property type="entry name" value="Cys_dSase_SufS"/>
</dbReference>
<dbReference type="Proteomes" id="UP000315995">
    <property type="component" value="Chromosome"/>
</dbReference>
<dbReference type="CDD" id="cd06453">
    <property type="entry name" value="SufS_like"/>
    <property type="match status" value="1"/>
</dbReference>
<dbReference type="PROSITE" id="PS00595">
    <property type="entry name" value="AA_TRANSFER_CLASS_5"/>
    <property type="match status" value="1"/>
</dbReference>
<dbReference type="PANTHER" id="PTHR43586">
    <property type="entry name" value="CYSTEINE DESULFURASE"/>
    <property type="match status" value="1"/>
</dbReference>
<dbReference type="Gene3D" id="3.90.1150.10">
    <property type="entry name" value="Aspartate Aminotransferase, domain 1"/>
    <property type="match status" value="1"/>
</dbReference>
<evidence type="ECO:0000256" key="8">
    <source>
        <dbReference type="RuleBase" id="RU004506"/>
    </source>
</evidence>
<comment type="catalytic activity">
    <reaction evidence="6 8">
        <text>(sulfur carrier)-H + L-cysteine = (sulfur carrier)-SH + L-alanine</text>
        <dbReference type="Rhea" id="RHEA:43892"/>
        <dbReference type="Rhea" id="RHEA-COMP:14737"/>
        <dbReference type="Rhea" id="RHEA-COMP:14739"/>
        <dbReference type="ChEBI" id="CHEBI:29917"/>
        <dbReference type="ChEBI" id="CHEBI:35235"/>
        <dbReference type="ChEBI" id="CHEBI:57972"/>
        <dbReference type="ChEBI" id="CHEBI:64428"/>
        <dbReference type="EC" id="2.8.1.7"/>
    </reaction>
</comment>
<dbReference type="AlphaFoldDB" id="A0A4Y6PWI6"/>
<evidence type="ECO:0000256" key="1">
    <source>
        <dbReference type="ARBA" id="ARBA00001933"/>
    </source>
</evidence>
<dbReference type="GO" id="GO:0006534">
    <property type="term" value="P:cysteine metabolic process"/>
    <property type="evidence" value="ECO:0007669"/>
    <property type="project" value="UniProtKB-UniRule"/>
</dbReference>
<gene>
    <name evidence="10" type="ORF">FIV42_17000</name>
</gene>
<proteinExistence type="inferred from homology"/>
<reference evidence="10 11" key="1">
    <citation type="submission" date="2019-06" db="EMBL/GenBank/DDBJ databases">
        <title>Persicimonas caeni gen. nov., sp. nov., a predatory bacterium isolated from solar saltern.</title>
        <authorList>
            <person name="Wang S."/>
        </authorList>
    </citation>
    <scope>NUCLEOTIDE SEQUENCE [LARGE SCALE GENOMIC DNA]</scope>
    <source>
        <strain evidence="10 11">YN101</strain>
    </source>
</reference>
<dbReference type="Gene3D" id="3.40.640.10">
    <property type="entry name" value="Type I PLP-dependent aspartate aminotransferase-like (Major domain)"/>
    <property type="match status" value="1"/>
</dbReference>
<dbReference type="InterPro" id="IPR015424">
    <property type="entry name" value="PyrdxlP-dep_Trfase"/>
</dbReference>
<dbReference type="NCBIfam" id="TIGR01979">
    <property type="entry name" value="sufS"/>
    <property type="match status" value="1"/>
</dbReference>
<evidence type="ECO:0000256" key="3">
    <source>
        <dbReference type="ARBA" id="ARBA00012239"/>
    </source>
</evidence>
<dbReference type="InterPro" id="IPR015422">
    <property type="entry name" value="PyrdxlP-dep_Trfase_small"/>
</dbReference>
<evidence type="ECO:0000256" key="6">
    <source>
        <dbReference type="ARBA" id="ARBA00050776"/>
    </source>
</evidence>
<dbReference type="InterPro" id="IPR020578">
    <property type="entry name" value="Aminotrans_V_PyrdxlP_BS"/>
</dbReference>
<evidence type="ECO:0000313" key="11">
    <source>
        <dbReference type="Proteomes" id="UP000315995"/>
    </source>
</evidence>
<accession>A0A4Y6PWI6</accession>
<dbReference type="PIRSF" id="PIRSF005572">
    <property type="entry name" value="NifS"/>
    <property type="match status" value="1"/>
</dbReference>
<keyword evidence="11" id="KW-1185">Reference proteome</keyword>
<dbReference type="InterPro" id="IPR000192">
    <property type="entry name" value="Aminotrans_V_dom"/>
</dbReference>
<organism evidence="10 11">
    <name type="scientific">Persicimonas caeni</name>
    <dbReference type="NCBI Taxonomy" id="2292766"/>
    <lineage>
        <taxon>Bacteria</taxon>
        <taxon>Deltaproteobacteria</taxon>
        <taxon>Bradymonadales</taxon>
        <taxon>Bradymonadaceae</taxon>
        <taxon>Persicimonas</taxon>
    </lineage>
</organism>
<dbReference type="EMBL" id="CP041186">
    <property type="protein sequence ID" value="QDG52377.1"/>
    <property type="molecule type" value="Genomic_DNA"/>
</dbReference>
<dbReference type="OrthoDB" id="9808002at2"/>
<evidence type="ECO:0000256" key="5">
    <source>
        <dbReference type="ARBA" id="ARBA00022898"/>
    </source>
</evidence>
<keyword evidence="4 8" id="KW-0808">Transferase</keyword>
<dbReference type="Pfam" id="PF00266">
    <property type="entry name" value="Aminotran_5"/>
    <property type="match status" value="1"/>
</dbReference>
<dbReference type="GO" id="GO:0031071">
    <property type="term" value="F:cysteine desulfurase activity"/>
    <property type="evidence" value="ECO:0007669"/>
    <property type="project" value="UniProtKB-UniRule"/>
</dbReference>
<dbReference type="SUPFAM" id="SSF53383">
    <property type="entry name" value="PLP-dependent transferases"/>
    <property type="match status" value="1"/>
</dbReference>
<dbReference type="RefSeq" id="WP_141198849.1">
    <property type="nucleotide sequence ID" value="NZ_CP041186.1"/>
</dbReference>
<dbReference type="InterPro" id="IPR016454">
    <property type="entry name" value="Cysteine_dSase"/>
</dbReference>
<accession>A0A5B8YD32</accession>
<name>A0A4Y6PWI6_PERCE</name>
<sequence length="405" mass="43814">MSNSFVQARGDFPILRRRINDRPLVYLDSAATSLMPTPVIDQIGRFCAQQPGNVHRSTHLLGEQASGAFEAARATAQRFLNAPHSDQIVFVRGATHGLNLLARALGEGFLGEDDEVVISSLEHHANLIPWQQACRRRGAKLRVAPLDERGDLDLDALDALLGPRTRVVAVTHVSNVFGTINPIRAIVDAAHAVGAVTVVDGAQAPAHLPVDVQQLGCDFYVCSSHKLLGPTGVGLMYGRRAWLERLPPVETGGEMVSEVSWQEASFSALPHRFEAGTPPVAQAIGLAAAIDYLEALGMQAIERHQNELLEYTVERLDACDRVEVIGRPRRRASVVSFNVEGMHPLDVGALLDSQGVAVRAGYHCAQPLMNDLGLQGTVRASVGLYNNRSDIDRLVEAVDLACEFA</sequence>
<evidence type="ECO:0000259" key="9">
    <source>
        <dbReference type="Pfam" id="PF00266"/>
    </source>
</evidence>
<feature type="domain" description="Aminotransferase class V" evidence="9">
    <location>
        <begin position="25"/>
        <end position="394"/>
    </location>
</feature>
<comment type="cofactor">
    <cofactor evidence="1 7">
        <name>pyridoxal 5'-phosphate</name>
        <dbReference type="ChEBI" id="CHEBI:597326"/>
    </cofactor>
</comment>
<comment type="function">
    <text evidence="8">Catalyzes the removal of elemental sulfur and selenium atoms from L-cysteine, L-cystine, L-selenocysteine, and L-selenocystine to produce L-alanine.</text>
</comment>
<protein>
    <recommendedName>
        <fullName evidence="3 8">Cysteine desulfurase</fullName>
        <ecNumber evidence="3 8">2.8.1.7</ecNumber>
    </recommendedName>
</protein>
<dbReference type="PANTHER" id="PTHR43586:SF8">
    <property type="entry name" value="CYSTEINE DESULFURASE 1, CHLOROPLASTIC"/>
    <property type="match status" value="1"/>
</dbReference>
<dbReference type="GO" id="GO:0030170">
    <property type="term" value="F:pyridoxal phosphate binding"/>
    <property type="evidence" value="ECO:0007669"/>
    <property type="project" value="UniProtKB-UniRule"/>
</dbReference>
<keyword evidence="5 8" id="KW-0663">Pyridoxal phosphate</keyword>
<dbReference type="InterPro" id="IPR015421">
    <property type="entry name" value="PyrdxlP-dep_Trfase_major"/>
</dbReference>
<evidence type="ECO:0000313" key="10">
    <source>
        <dbReference type="EMBL" id="QDG52377.1"/>
    </source>
</evidence>
<evidence type="ECO:0000256" key="4">
    <source>
        <dbReference type="ARBA" id="ARBA00022679"/>
    </source>
</evidence>
<evidence type="ECO:0000256" key="7">
    <source>
        <dbReference type="RuleBase" id="RU004504"/>
    </source>
</evidence>